<gene>
    <name evidence="3" type="ORF">IFJ75_07585</name>
</gene>
<comment type="subcellular location">
    <subcellularLocation>
        <location evidence="2">Cell membrane</location>
        <topology evidence="2">Multi-pass membrane protein</topology>
    </subcellularLocation>
</comment>
<feature type="transmembrane region" description="Helical" evidence="2">
    <location>
        <begin position="31"/>
        <end position="50"/>
    </location>
</feature>
<evidence type="ECO:0000256" key="2">
    <source>
        <dbReference type="RuleBase" id="RU004429"/>
    </source>
</evidence>
<keyword evidence="3" id="KW-0560">Oxidoreductase</keyword>
<dbReference type="Proteomes" id="UP000663918">
    <property type="component" value="Chromosome"/>
</dbReference>
<dbReference type="RefSeq" id="WP_207931990.1">
    <property type="nucleotide sequence ID" value="NZ_CP062222.1"/>
</dbReference>
<dbReference type="InterPro" id="IPR042106">
    <property type="entry name" value="Nuo/plastoQ_OxRdtase_6_NuoJ"/>
</dbReference>
<organism evidence="3 4">
    <name type="scientific">Brevundimonas goettingensis</name>
    <dbReference type="NCBI Taxonomy" id="2774190"/>
    <lineage>
        <taxon>Bacteria</taxon>
        <taxon>Pseudomonadati</taxon>
        <taxon>Pseudomonadota</taxon>
        <taxon>Alphaproteobacteria</taxon>
        <taxon>Caulobacterales</taxon>
        <taxon>Caulobacteraceae</taxon>
        <taxon>Brevundimonas</taxon>
    </lineage>
</organism>
<feature type="transmembrane region" description="Helical" evidence="2">
    <location>
        <begin position="56"/>
        <end position="78"/>
    </location>
</feature>
<keyword evidence="2" id="KW-0874">Quinone</keyword>
<dbReference type="EMBL" id="CP062222">
    <property type="protein sequence ID" value="QTC92711.1"/>
    <property type="molecule type" value="Genomic_DNA"/>
</dbReference>
<dbReference type="EC" id="7.1.1.-" evidence="2"/>
<reference evidence="3" key="1">
    <citation type="submission" date="2020-09" db="EMBL/GenBank/DDBJ databases">
        <title>Brevundimonas sp. LVF2 isolated from a puddle in Goettingen, Germany.</title>
        <authorList>
            <person name="Friedrich I."/>
            <person name="Klassen A."/>
            <person name="Hannes N."/>
            <person name="Schneider D."/>
            <person name="Hertel R."/>
            <person name="Daniel R."/>
        </authorList>
    </citation>
    <scope>NUCLEOTIDE SEQUENCE</scope>
    <source>
        <strain evidence="3">LVF2</strain>
    </source>
</reference>
<dbReference type="Gene3D" id="1.20.120.1200">
    <property type="entry name" value="NADH-ubiquinone/plastoquinone oxidoreductase chain 6, subunit NuoJ"/>
    <property type="match status" value="1"/>
</dbReference>
<dbReference type="GO" id="GO:0016491">
    <property type="term" value="F:oxidoreductase activity"/>
    <property type="evidence" value="ECO:0007669"/>
    <property type="project" value="UniProtKB-KW"/>
</dbReference>
<accession>A0A975GWJ1</accession>
<dbReference type="AlphaFoldDB" id="A0A975GWJ1"/>
<proteinExistence type="inferred from homology"/>
<dbReference type="KEGG" id="bgoe:IFJ75_07585"/>
<dbReference type="Pfam" id="PF00499">
    <property type="entry name" value="Oxidored_q3"/>
    <property type="match status" value="1"/>
</dbReference>
<evidence type="ECO:0000313" key="3">
    <source>
        <dbReference type="EMBL" id="QTC92711.1"/>
    </source>
</evidence>
<dbReference type="NCBIfam" id="NF005164">
    <property type="entry name" value="PRK06638.1-4"/>
    <property type="match status" value="1"/>
</dbReference>
<comment type="catalytic activity">
    <reaction evidence="2">
        <text>a quinone + NADH + 5 H(+)(in) = a quinol + NAD(+) + 4 H(+)(out)</text>
        <dbReference type="Rhea" id="RHEA:57888"/>
        <dbReference type="ChEBI" id="CHEBI:15378"/>
        <dbReference type="ChEBI" id="CHEBI:24646"/>
        <dbReference type="ChEBI" id="CHEBI:57540"/>
        <dbReference type="ChEBI" id="CHEBI:57945"/>
        <dbReference type="ChEBI" id="CHEBI:132124"/>
    </reaction>
</comment>
<feature type="transmembrane region" description="Helical" evidence="2">
    <location>
        <begin position="145"/>
        <end position="168"/>
    </location>
</feature>
<dbReference type="InterPro" id="IPR001457">
    <property type="entry name" value="NADH_UbQ/plastoQ_OxRdtase_su6"/>
</dbReference>
<protein>
    <recommendedName>
        <fullName evidence="2">NADH-quinone oxidoreductase subunit J</fullName>
        <ecNumber evidence="2">7.1.1.-</ecNumber>
    </recommendedName>
</protein>
<evidence type="ECO:0000256" key="1">
    <source>
        <dbReference type="ARBA" id="ARBA00005698"/>
    </source>
</evidence>
<comment type="function">
    <text evidence="2">NDH-1 shuttles electrons from NADH, via FMN and iron-sulfur (Fe-S) centers, to quinones in the respiratory chain. Couples the redox reaction to proton translocation (for every two electrons transferred, four hydrogen ions are translocated across the cytoplasmic membrane), and thus conserves the redox energy in a proton gradient.</text>
</comment>
<sequence length="208" mass="22285">MLQGIAFYLLATVAVVSGLLVVTMKNPVHSVLFLILAFFSSAGLFVLLGAEFLAMLLVVVYVGAVAVLFLFVVMMLDVDFVGLREGFARYMPIAVIVATILLIEMIMITSAVVTGGAGAQARDVLVATPETSNIEAIGRVLYTDYIYFFQAAGIVLLIAMIGAIVLTLRHKPGVRRQKIHDQVTRDAKTAIEIKGAASGAGLNPEELR</sequence>
<keyword evidence="2" id="KW-0812">Transmembrane</keyword>
<name>A0A975GWJ1_9CAUL</name>
<keyword evidence="2" id="KW-1003">Cell membrane</keyword>
<keyword evidence="2" id="KW-0520">NAD</keyword>
<keyword evidence="2" id="KW-0472">Membrane</keyword>
<feature type="transmembrane region" description="Helical" evidence="2">
    <location>
        <begin position="90"/>
        <end position="113"/>
    </location>
</feature>
<dbReference type="GO" id="GO:0048038">
    <property type="term" value="F:quinone binding"/>
    <property type="evidence" value="ECO:0007669"/>
    <property type="project" value="UniProtKB-UniRule"/>
</dbReference>
<dbReference type="GO" id="GO:0008137">
    <property type="term" value="F:NADH dehydrogenase (ubiquinone) activity"/>
    <property type="evidence" value="ECO:0007669"/>
    <property type="project" value="UniProtKB-UniRule"/>
</dbReference>
<dbReference type="PANTHER" id="PTHR33269">
    <property type="entry name" value="NADH-UBIQUINONE OXIDOREDUCTASE CHAIN 6"/>
    <property type="match status" value="1"/>
</dbReference>
<keyword evidence="2" id="KW-1133">Transmembrane helix</keyword>
<feature type="transmembrane region" description="Helical" evidence="2">
    <location>
        <begin position="6"/>
        <end position="24"/>
    </location>
</feature>
<comment type="similarity">
    <text evidence="1 2">Belongs to the complex I subunit 6 family.</text>
</comment>
<evidence type="ECO:0000313" key="4">
    <source>
        <dbReference type="Proteomes" id="UP000663918"/>
    </source>
</evidence>
<dbReference type="GO" id="GO:0005886">
    <property type="term" value="C:plasma membrane"/>
    <property type="evidence" value="ECO:0007669"/>
    <property type="project" value="UniProtKB-SubCell"/>
</dbReference>
<keyword evidence="4" id="KW-1185">Reference proteome</keyword>
<dbReference type="PANTHER" id="PTHR33269:SF17">
    <property type="entry name" value="NADH-UBIQUINONE OXIDOREDUCTASE CHAIN 6"/>
    <property type="match status" value="1"/>
</dbReference>